<evidence type="ECO:0000313" key="1">
    <source>
        <dbReference type="EMBL" id="DAD91252.1"/>
    </source>
</evidence>
<dbReference type="EMBL" id="BK015108">
    <property type="protein sequence ID" value="DAD91252.1"/>
    <property type="molecule type" value="Genomic_DNA"/>
</dbReference>
<organism evidence="1">
    <name type="scientific">Phage sp. ctXnn1</name>
    <dbReference type="NCBI Taxonomy" id="2826749"/>
    <lineage>
        <taxon>Viruses</taxon>
    </lineage>
</organism>
<proteinExistence type="predicted"/>
<protein>
    <submittedName>
        <fullName evidence="1">Uncharacterized protein</fullName>
    </submittedName>
</protein>
<reference evidence="1" key="1">
    <citation type="journal article" date="2021" name="Proc. Natl. Acad. Sci. U.S.A.">
        <title>A Catalog of Tens of Thousands of Viruses from Human Metagenomes Reveals Hidden Associations with Chronic Diseases.</title>
        <authorList>
            <person name="Tisza M.J."/>
            <person name="Buck C.B."/>
        </authorList>
    </citation>
    <scope>NUCLEOTIDE SEQUENCE</scope>
    <source>
        <strain evidence="1">CtXnn1</strain>
    </source>
</reference>
<name>A0A8S5N9X0_9VIRU</name>
<accession>A0A8S5N9X0</accession>
<sequence>MTGNELVTTSDNRYLRKIIHDMTKGCLLTRNEFQAIIRILELAVDRMLWEAEDEQTGRK</sequence>